<name>A0A816CC46_9BILA</name>
<gene>
    <name evidence="3" type="ORF">JXQ802_LOCUS50782</name>
    <name evidence="2" type="ORF">PYM288_LOCUS34599</name>
</gene>
<dbReference type="Proteomes" id="UP000663870">
    <property type="component" value="Unassembled WGS sequence"/>
</dbReference>
<accession>A0A816CC46</accession>
<sequence length="413" mass="48277">MLYAVQTLLSSLIAEKALSFQQYSKISPKLNKLELGHYHGLQKPHKPSTPLRPIIACIHALATLVSKFLNDLLAPIYLNVAREITFINGIDVIRKLEKYILDDHFQATTKFVIIDVTDLYAMIPREGALHTLMKFLEKNLHHGKIDTLSIDGIMRMARLILDTNCFSYNNKYYQQTRGGAMGSAFTQILANIYMYEWEQDLIKHQAIHKEYMEDIKYLLLEKTTSSINSRALINVVNILENRMTTLKPQKPLLQPAQKTKKPWRFSNNSMHHTNMNKRHLSIDNWKNSSRTLPNYRKMPDNVFIHRLAKSIPSQCAMIRQLLTNNTAILHFIRHRALLMCTLSALKIEEDYWKHVADIAMLTVRWLSQTSKDITKRNFINWDYPRTEHNIRHRQRLIDNKLQQAETNLKVHLQ</sequence>
<evidence type="ECO:0000313" key="3">
    <source>
        <dbReference type="EMBL" id="CAF1622610.1"/>
    </source>
</evidence>
<dbReference type="InterPro" id="IPR000477">
    <property type="entry name" value="RT_dom"/>
</dbReference>
<dbReference type="EMBL" id="CAJNOH010005366">
    <property type="protein sequence ID" value="CAF1396451.1"/>
    <property type="molecule type" value="Genomic_DNA"/>
</dbReference>
<reference evidence="3" key="1">
    <citation type="submission" date="2021-02" db="EMBL/GenBank/DDBJ databases">
        <authorList>
            <person name="Nowell W R."/>
        </authorList>
    </citation>
    <scope>NUCLEOTIDE SEQUENCE</scope>
</reference>
<dbReference type="Proteomes" id="UP000663854">
    <property type="component" value="Unassembled WGS sequence"/>
</dbReference>
<protein>
    <recommendedName>
        <fullName evidence="1">Reverse transcriptase domain-containing protein</fullName>
    </recommendedName>
</protein>
<organism evidence="3 4">
    <name type="scientific">Rotaria sordida</name>
    <dbReference type="NCBI Taxonomy" id="392033"/>
    <lineage>
        <taxon>Eukaryota</taxon>
        <taxon>Metazoa</taxon>
        <taxon>Spiralia</taxon>
        <taxon>Gnathifera</taxon>
        <taxon>Rotifera</taxon>
        <taxon>Eurotatoria</taxon>
        <taxon>Bdelloidea</taxon>
        <taxon>Philodinida</taxon>
        <taxon>Philodinidae</taxon>
        <taxon>Rotaria</taxon>
    </lineage>
</organism>
<dbReference type="PROSITE" id="PS50878">
    <property type="entry name" value="RT_POL"/>
    <property type="match status" value="1"/>
</dbReference>
<comment type="caution">
    <text evidence="3">The sequence shown here is derived from an EMBL/GenBank/DDBJ whole genome shotgun (WGS) entry which is preliminary data.</text>
</comment>
<evidence type="ECO:0000259" key="1">
    <source>
        <dbReference type="PROSITE" id="PS50878"/>
    </source>
</evidence>
<keyword evidence="4" id="KW-1185">Reference proteome</keyword>
<proteinExistence type="predicted"/>
<dbReference type="EMBL" id="CAJNOL010006856">
    <property type="protein sequence ID" value="CAF1622610.1"/>
    <property type="molecule type" value="Genomic_DNA"/>
</dbReference>
<feature type="domain" description="Reverse transcriptase" evidence="1">
    <location>
        <begin position="1"/>
        <end position="270"/>
    </location>
</feature>
<dbReference type="AlphaFoldDB" id="A0A816CC46"/>
<evidence type="ECO:0000313" key="2">
    <source>
        <dbReference type="EMBL" id="CAF1396451.1"/>
    </source>
</evidence>
<dbReference type="PANTHER" id="PTHR21301:SF10">
    <property type="entry name" value="REVERSE TRANSCRIPTASE DOMAIN-CONTAINING PROTEIN"/>
    <property type="match status" value="1"/>
</dbReference>
<dbReference type="PANTHER" id="PTHR21301">
    <property type="entry name" value="REVERSE TRANSCRIPTASE"/>
    <property type="match status" value="1"/>
</dbReference>
<evidence type="ECO:0000313" key="4">
    <source>
        <dbReference type="Proteomes" id="UP000663870"/>
    </source>
</evidence>